<proteinExistence type="predicted"/>
<dbReference type="AlphaFoldDB" id="A0AAU7M819"/>
<accession>A0AAU7M819</accession>
<gene>
    <name evidence="2" type="ORF">ABUL08_28570</name>
    <name evidence="1" type="ORF">VK199_28485</name>
</gene>
<reference evidence="2" key="2">
    <citation type="submission" date="2024-06" db="EMBL/GenBank/DDBJ databases">
        <title>Micromonospora mangrovi CCTCC AA 2012012 genome sequences.</title>
        <authorList>
            <person name="Gao J."/>
        </authorList>
    </citation>
    <scope>NUCLEOTIDE SEQUENCE</scope>
    <source>
        <strain evidence="2">CCTCC AA 2012012</strain>
    </source>
</reference>
<protein>
    <recommendedName>
        <fullName evidence="3">DUF1800 domain-containing protein</fullName>
    </recommendedName>
</protein>
<evidence type="ECO:0008006" key="3">
    <source>
        <dbReference type="Google" id="ProtNLM"/>
    </source>
</evidence>
<dbReference type="EMBL" id="CP159342">
    <property type="protein sequence ID" value="XCH74174.1"/>
    <property type="molecule type" value="Genomic_DNA"/>
</dbReference>
<sequence>MSGAGAPPGRLLLAPVTVSPTKPLTPSHLKLLLSVDVLHRATSTLTDVTFLYRPLAHAGSRQIAGFWEFLDRRHPGTSYDDWSEERIGDAYGEFQRAERVPYARLEPLVRRAAAGWVHPVSRRVVDLWHDHYRRLALTDPMEAPGPTPMPLDELIDLLLRHGLCVDGRPFGAPVYLDATPAGLPLRTLVGADGHANYLASTLAELLPLRAGHDHVVLPHDVEIRTDYRTLAYVLTRLGTPVSRIEFPRVPLDGTARATRYGGWHAYTVDALAARAAADGPVFALGLRLYLIAGLGRTARESFDRRQLDRWLRRAERLLAGGVGAADPVALAALAGRLPYVDPYRLVTSMLGRTGGAAAGDLLAVVLGADAFAQPILSAS</sequence>
<name>A0AAU7M819_9ACTN</name>
<reference evidence="1" key="1">
    <citation type="submission" date="2024-01" db="EMBL/GenBank/DDBJ databases">
        <title>The genome sequence of Micromonospora mangrovi CCTCC AA 2012012.</title>
        <authorList>
            <person name="Gao J."/>
        </authorList>
    </citation>
    <scope>NUCLEOTIDE SEQUENCE</scope>
    <source>
        <strain evidence="1">CCTCC AA 2012012</strain>
    </source>
</reference>
<evidence type="ECO:0000313" key="2">
    <source>
        <dbReference type="EMBL" id="XCH74174.1"/>
    </source>
</evidence>
<dbReference type="RefSeq" id="WP_350933138.1">
    <property type="nucleotide sequence ID" value="NZ_CP157762.1"/>
</dbReference>
<organism evidence="1">
    <name type="scientific">Micromonospora sp. CCTCC AA 2012012</name>
    <dbReference type="NCBI Taxonomy" id="3111921"/>
    <lineage>
        <taxon>Bacteria</taxon>
        <taxon>Bacillati</taxon>
        <taxon>Actinomycetota</taxon>
        <taxon>Actinomycetes</taxon>
        <taxon>Micromonosporales</taxon>
        <taxon>Micromonosporaceae</taxon>
        <taxon>Micromonospora</taxon>
    </lineage>
</organism>
<dbReference type="EMBL" id="CP157762">
    <property type="protein sequence ID" value="XBP93476.1"/>
    <property type="molecule type" value="Genomic_DNA"/>
</dbReference>
<evidence type="ECO:0000313" key="1">
    <source>
        <dbReference type="EMBL" id="XBP93476.1"/>
    </source>
</evidence>